<dbReference type="InterPro" id="IPR015422">
    <property type="entry name" value="PyrdxlP-dep_Trfase_small"/>
</dbReference>
<evidence type="ECO:0000313" key="8">
    <source>
        <dbReference type="Proteomes" id="UP000285211"/>
    </source>
</evidence>
<comment type="cofactor">
    <cofactor evidence="1">
        <name>pyridoxal 5'-phosphate</name>
        <dbReference type="ChEBI" id="CHEBI:597326"/>
    </cofactor>
</comment>
<dbReference type="InterPro" id="IPR015424">
    <property type="entry name" value="PyrdxlP-dep_Trfase"/>
</dbReference>
<sequence length="375" mass="42293">MSKLPNISTSIFTVMSKMAAEHNAINLSQGFPNFPVDEKLTAIVAKLATEDIHQYTPMAGYPPLLSKIASLVKHSYQRIIQAETEILVTTGATQGIFTTIQALVESEDEVIILDPSYDSYEAPILLCNAKPVRVALNDDYTPNWTTIEAACSSKTKMIIINNPHNPTGKILTESDIKALENLLEKFPKMILLSDEVYEYITFEEKHISVHTRELLRNRAVVASSFGKSFHITGWKVGYLVAPEPLMTEIKKVHQFLVFSVNSLSQAAISEYLDIVSVDEIGSFYQQKRDYFRQLLSKSRFKLMPCEGTYFQVVSYEAISNENDVDFCKRLITEHGVAAIPISNFYENGKDLHLIRFCFAKDNATLEEAARRLCQI</sequence>
<dbReference type="Gene3D" id="3.90.1150.10">
    <property type="entry name" value="Aspartate Aminotransferase, domain 1"/>
    <property type="match status" value="1"/>
</dbReference>
<evidence type="ECO:0000313" key="7">
    <source>
        <dbReference type="EMBL" id="RVT77636.1"/>
    </source>
</evidence>
<dbReference type="Pfam" id="PF00155">
    <property type="entry name" value="Aminotran_1_2"/>
    <property type="match status" value="1"/>
</dbReference>
<evidence type="ECO:0000256" key="1">
    <source>
        <dbReference type="ARBA" id="ARBA00001933"/>
    </source>
</evidence>
<keyword evidence="4 7" id="KW-0808">Transferase</keyword>
<dbReference type="Proteomes" id="UP000285211">
    <property type="component" value="Unassembled WGS sequence"/>
</dbReference>
<accession>A0A3S2U469</accession>
<evidence type="ECO:0000256" key="4">
    <source>
        <dbReference type="ARBA" id="ARBA00022679"/>
    </source>
</evidence>
<comment type="similarity">
    <text evidence="2">Belongs to the class-I pyridoxal-phosphate-dependent aminotransferase family.</text>
</comment>
<dbReference type="SUPFAM" id="SSF53383">
    <property type="entry name" value="PLP-dependent transferases"/>
    <property type="match status" value="1"/>
</dbReference>
<keyword evidence="5" id="KW-0663">Pyridoxal phosphate</keyword>
<dbReference type="EMBL" id="SACJ01000003">
    <property type="protein sequence ID" value="RVT77636.1"/>
    <property type="molecule type" value="Genomic_DNA"/>
</dbReference>
<evidence type="ECO:0000259" key="6">
    <source>
        <dbReference type="Pfam" id="PF00155"/>
    </source>
</evidence>
<dbReference type="GO" id="GO:0016212">
    <property type="term" value="F:kynurenine-oxoglutarate transaminase activity"/>
    <property type="evidence" value="ECO:0007669"/>
    <property type="project" value="TreeGrafter"/>
</dbReference>
<dbReference type="AlphaFoldDB" id="A0A3S2U469"/>
<evidence type="ECO:0000256" key="2">
    <source>
        <dbReference type="ARBA" id="ARBA00007441"/>
    </source>
</evidence>
<organism evidence="7 8">
    <name type="scientific">Flavobacterium sufflavum</name>
    <dbReference type="NCBI Taxonomy" id="1921138"/>
    <lineage>
        <taxon>Bacteria</taxon>
        <taxon>Pseudomonadati</taxon>
        <taxon>Bacteroidota</taxon>
        <taxon>Flavobacteriia</taxon>
        <taxon>Flavobacteriales</taxon>
        <taxon>Flavobacteriaceae</taxon>
        <taxon>Flavobacterium</taxon>
    </lineage>
</organism>
<keyword evidence="3 7" id="KW-0032">Aminotransferase</keyword>
<evidence type="ECO:0000256" key="3">
    <source>
        <dbReference type="ARBA" id="ARBA00022576"/>
    </source>
</evidence>
<dbReference type="PANTHER" id="PTHR43807:SF20">
    <property type="entry name" value="FI04487P"/>
    <property type="match status" value="1"/>
</dbReference>
<gene>
    <name evidence="7" type="ORF">EOD40_07485</name>
</gene>
<dbReference type="OrthoDB" id="9802328at2"/>
<dbReference type="GO" id="GO:0030170">
    <property type="term" value="F:pyridoxal phosphate binding"/>
    <property type="evidence" value="ECO:0007669"/>
    <property type="project" value="InterPro"/>
</dbReference>
<proteinExistence type="inferred from homology"/>
<dbReference type="PANTHER" id="PTHR43807">
    <property type="entry name" value="FI04487P"/>
    <property type="match status" value="1"/>
</dbReference>
<reference evidence="7 8" key="1">
    <citation type="submission" date="2019-01" db="EMBL/GenBank/DDBJ databases">
        <authorList>
            <person name="Chen W.-M."/>
        </authorList>
    </citation>
    <scope>NUCLEOTIDE SEQUENCE [LARGE SCALE GENOMIC DNA]</scope>
    <source>
        <strain evidence="7 8">BBQ-12</strain>
    </source>
</reference>
<comment type="caution">
    <text evidence="7">The sequence shown here is derived from an EMBL/GenBank/DDBJ whole genome shotgun (WGS) entry which is preliminary data.</text>
</comment>
<dbReference type="InterPro" id="IPR051326">
    <property type="entry name" value="Kynurenine-oxoglutarate_AT"/>
</dbReference>
<dbReference type="NCBIfam" id="NF006569">
    <property type="entry name" value="PRK09082.1"/>
    <property type="match status" value="1"/>
</dbReference>
<dbReference type="RefSeq" id="WP_128194269.1">
    <property type="nucleotide sequence ID" value="NZ_SACJ01000003.1"/>
</dbReference>
<feature type="domain" description="Aminotransferase class I/classII large" evidence="6">
    <location>
        <begin position="24"/>
        <end position="372"/>
    </location>
</feature>
<dbReference type="FunFam" id="3.40.640.10:FF:000033">
    <property type="entry name" value="Aspartate aminotransferase"/>
    <property type="match status" value="1"/>
</dbReference>
<dbReference type="CDD" id="cd00609">
    <property type="entry name" value="AAT_like"/>
    <property type="match status" value="1"/>
</dbReference>
<dbReference type="GO" id="GO:0005737">
    <property type="term" value="C:cytoplasm"/>
    <property type="evidence" value="ECO:0007669"/>
    <property type="project" value="TreeGrafter"/>
</dbReference>
<dbReference type="Gene3D" id="3.40.640.10">
    <property type="entry name" value="Type I PLP-dependent aspartate aminotransferase-like (Major domain)"/>
    <property type="match status" value="1"/>
</dbReference>
<name>A0A3S2U469_9FLAO</name>
<dbReference type="InterPro" id="IPR015421">
    <property type="entry name" value="PyrdxlP-dep_Trfase_major"/>
</dbReference>
<evidence type="ECO:0000256" key="5">
    <source>
        <dbReference type="ARBA" id="ARBA00022898"/>
    </source>
</evidence>
<protein>
    <submittedName>
        <fullName evidence="7">Aminotransferase class I/II-fold pyridoxal phosphate-dependent enzyme</fullName>
    </submittedName>
</protein>
<dbReference type="InterPro" id="IPR004839">
    <property type="entry name" value="Aminotransferase_I/II_large"/>
</dbReference>
<keyword evidence="8" id="KW-1185">Reference proteome</keyword>